<proteinExistence type="predicted"/>
<dbReference type="Gene3D" id="6.10.140.1230">
    <property type="match status" value="1"/>
</dbReference>
<sequence length="519" mass="56720">MEGARIYASNAIRKKNEALNLLKLSSRIDAVASRVQTAITMRKVSNSMASVVKGMGRAMETMNLEQISMVMDKFESQFEDLDVQTGYMEGAMAGTTTLNTPQDEVESLMHQVADEHGLELNDTLNELEPSKTLADGSASLKLNTAEDVQEFVDTINQMDDLEVIKLSGNTIGVEAGQALAEALKTKTKLKQALLSDIFTGRLLSEIPLALKALCDAFEQVDLLELDLSDNAFGPAGARPLIDFLTNTKTLQTLRLNNNGLGIGGGTMVAKALQANADQAKAENRISSLRTIICGRNRLEDGSSKALAQAFASHGTLQVVRMPQNGIRPDGIRTIIEGLKECKNLQHLDLQDNTFTAKGSKALADALGDWPELEILNVSDCLLSKKGSASVFGALHQNKKLRELMAQYNEIQADAVDILAGAIKGHLKLLEKVELNGNRFDESDPVVETLKEALAGWDHEDALDELDDMEEIDSEEEEEDEEEEEEDEVVKKAEEAEAQTPAADKDEQDELVEKLNKTHI</sequence>
<dbReference type="InterPro" id="IPR001611">
    <property type="entry name" value="Leu-rich_rpt"/>
</dbReference>
<evidence type="ECO:0000256" key="1">
    <source>
        <dbReference type="ARBA" id="ARBA00022468"/>
    </source>
</evidence>
<evidence type="ECO:0000256" key="4">
    <source>
        <dbReference type="SAM" id="MobiDB-lite"/>
    </source>
</evidence>
<evidence type="ECO:0000256" key="3">
    <source>
        <dbReference type="ARBA" id="ARBA00022737"/>
    </source>
</evidence>
<gene>
    <name evidence="5" type="ORF">G6F51_002689</name>
</gene>
<organism evidence="5 6">
    <name type="scientific">Rhizopus oryzae</name>
    <name type="common">Mucormycosis agent</name>
    <name type="synonym">Rhizopus arrhizus var. delemar</name>
    <dbReference type="NCBI Taxonomy" id="64495"/>
    <lineage>
        <taxon>Eukaryota</taxon>
        <taxon>Fungi</taxon>
        <taxon>Fungi incertae sedis</taxon>
        <taxon>Mucoromycota</taxon>
        <taxon>Mucoromycotina</taxon>
        <taxon>Mucoromycetes</taxon>
        <taxon>Mucorales</taxon>
        <taxon>Mucorineae</taxon>
        <taxon>Rhizopodaceae</taxon>
        <taxon>Rhizopus</taxon>
    </lineage>
</organism>
<dbReference type="GO" id="GO:0007034">
    <property type="term" value="P:vacuolar transport"/>
    <property type="evidence" value="ECO:0007669"/>
    <property type="project" value="InterPro"/>
</dbReference>
<evidence type="ECO:0000313" key="5">
    <source>
        <dbReference type="EMBL" id="KAG1550059.1"/>
    </source>
</evidence>
<dbReference type="GO" id="GO:0005634">
    <property type="term" value="C:nucleus"/>
    <property type="evidence" value="ECO:0007669"/>
    <property type="project" value="TreeGrafter"/>
</dbReference>
<name>A0A9P7CF68_RHIOR</name>
<accession>A0A9P7CF68</accession>
<dbReference type="PANTHER" id="PTHR24113:SF12">
    <property type="entry name" value="RAN GTPASE-ACTIVATING PROTEIN 1"/>
    <property type="match status" value="1"/>
</dbReference>
<comment type="caution">
    <text evidence="5">The sequence shown here is derived from an EMBL/GenBank/DDBJ whole genome shotgun (WGS) entry which is preliminary data.</text>
</comment>
<feature type="compositionally biased region" description="Basic and acidic residues" evidence="4">
    <location>
        <begin position="510"/>
        <end position="519"/>
    </location>
</feature>
<dbReference type="AlphaFoldDB" id="A0A9P7CF68"/>
<dbReference type="EMBL" id="JAANIT010000238">
    <property type="protein sequence ID" value="KAG1550059.1"/>
    <property type="molecule type" value="Genomic_DNA"/>
</dbReference>
<protein>
    <submittedName>
        <fullName evidence="5">Uncharacterized protein</fullName>
    </submittedName>
</protein>
<dbReference type="GO" id="GO:0031267">
    <property type="term" value="F:small GTPase binding"/>
    <property type="evidence" value="ECO:0007669"/>
    <property type="project" value="TreeGrafter"/>
</dbReference>
<dbReference type="Pfam" id="PF03357">
    <property type="entry name" value="Snf7"/>
    <property type="match status" value="1"/>
</dbReference>
<evidence type="ECO:0000313" key="6">
    <source>
        <dbReference type="Proteomes" id="UP000717996"/>
    </source>
</evidence>
<dbReference type="SUPFAM" id="SSF52047">
    <property type="entry name" value="RNI-like"/>
    <property type="match status" value="1"/>
</dbReference>
<evidence type="ECO:0000256" key="2">
    <source>
        <dbReference type="ARBA" id="ARBA00022614"/>
    </source>
</evidence>
<dbReference type="Gene3D" id="3.80.10.10">
    <property type="entry name" value="Ribonuclease Inhibitor"/>
    <property type="match status" value="1"/>
</dbReference>
<dbReference type="GO" id="GO:0048471">
    <property type="term" value="C:perinuclear region of cytoplasm"/>
    <property type="evidence" value="ECO:0007669"/>
    <property type="project" value="TreeGrafter"/>
</dbReference>
<keyword evidence="1" id="KW-0343">GTPase activation</keyword>
<dbReference type="GO" id="GO:0005829">
    <property type="term" value="C:cytosol"/>
    <property type="evidence" value="ECO:0007669"/>
    <property type="project" value="TreeGrafter"/>
</dbReference>
<dbReference type="Proteomes" id="UP000717996">
    <property type="component" value="Unassembled WGS sequence"/>
</dbReference>
<feature type="compositionally biased region" description="Acidic residues" evidence="4">
    <location>
        <begin position="460"/>
        <end position="487"/>
    </location>
</feature>
<dbReference type="PANTHER" id="PTHR24113">
    <property type="entry name" value="RAN GTPASE-ACTIVATING PROTEIN 1"/>
    <property type="match status" value="1"/>
</dbReference>
<dbReference type="GO" id="GO:0006913">
    <property type="term" value="P:nucleocytoplasmic transport"/>
    <property type="evidence" value="ECO:0007669"/>
    <property type="project" value="TreeGrafter"/>
</dbReference>
<keyword evidence="2" id="KW-0433">Leucine-rich repeat</keyword>
<feature type="region of interest" description="Disordered" evidence="4">
    <location>
        <begin position="456"/>
        <end position="519"/>
    </location>
</feature>
<dbReference type="InterPro" id="IPR005024">
    <property type="entry name" value="Snf7_fam"/>
</dbReference>
<reference evidence="5" key="1">
    <citation type="journal article" date="2020" name="Microb. Genom.">
        <title>Genetic diversity of clinical and environmental Mucorales isolates obtained from an investigation of mucormycosis cases among solid organ transplant recipients.</title>
        <authorList>
            <person name="Nguyen M.H."/>
            <person name="Kaul D."/>
            <person name="Muto C."/>
            <person name="Cheng S.J."/>
            <person name="Richter R.A."/>
            <person name="Bruno V.M."/>
            <person name="Liu G."/>
            <person name="Beyhan S."/>
            <person name="Sundermann A.J."/>
            <person name="Mounaud S."/>
            <person name="Pasculle A.W."/>
            <person name="Nierman W.C."/>
            <person name="Driscoll E."/>
            <person name="Cumbie R."/>
            <person name="Clancy C.J."/>
            <person name="Dupont C.L."/>
        </authorList>
    </citation>
    <scope>NUCLEOTIDE SEQUENCE</scope>
    <source>
        <strain evidence="5">GL16</strain>
    </source>
</reference>
<dbReference type="Pfam" id="PF13516">
    <property type="entry name" value="LRR_6"/>
    <property type="match status" value="2"/>
</dbReference>
<dbReference type="InterPro" id="IPR027038">
    <property type="entry name" value="RanGap"/>
</dbReference>
<dbReference type="InterPro" id="IPR032675">
    <property type="entry name" value="LRR_dom_sf"/>
</dbReference>
<dbReference type="SMART" id="SM00368">
    <property type="entry name" value="LRR_RI"/>
    <property type="match status" value="9"/>
</dbReference>
<keyword evidence="3" id="KW-0677">Repeat</keyword>
<dbReference type="GO" id="GO:0005096">
    <property type="term" value="F:GTPase activator activity"/>
    <property type="evidence" value="ECO:0007669"/>
    <property type="project" value="UniProtKB-KW"/>
</dbReference>
<dbReference type="CDD" id="cd00116">
    <property type="entry name" value="LRR_RI"/>
    <property type="match status" value="1"/>
</dbReference>